<dbReference type="Proteomes" id="UP001479436">
    <property type="component" value="Unassembled WGS sequence"/>
</dbReference>
<dbReference type="EC" id="2.1.1.211" evidence="4 12"/>
<keyword evidence="14" id="KW-1185">Reference proteome</keyword>
<reference evidence="13 14" key="1">
    <citation type="submission" date="2023-04" db="EMBL/GenBank/DDBJ databases">
        <title>Genome of Basidiobolus ranarum AG-B5.</title>
        <authorList>
            <person name="Stajich J.E."/>
            <person name="Carter-House D."/>
            <person name="Gryganskyi A."/>
        </authorList>
    </citation>
    <scope>NUCLEOTIDE SEQUENCE [LARGE SCALE GENOMIC DNA]</scope>
    <source>
        <strain evidence="13 14">AG-B5</strain>
    </source>
</reference>
<evidence type="ECO:0000256" key="8">
    <source>
        <dbReference type="ARBA" id="ARBA00022679"/>
    </source>
</evidence>
<comment type="function">
    <text evidence="1">Probable adenosyl-L-methionine (AdoMet)-dependent tRNA (uracil-O(2)-)-methyltransferase.</text>
</comment>
<proteinExistence type="inferred from homology"/>
<evidence type="ECO:0000256" key="10">
    <source>
        <dbReference type="ARBA" id="ARBA00022694"/>
    </source>
</evidence>
<evidence type="ECO:0000256" key="11">
    <source>
        <dbReference type="ARBA" id="ARBA00047957"/>
    </source>
</evidence>
<dbReference type="GO" id="GO:0032259">
    <property type="term" value="P:methylation"/>
    <property type="evidence" value="ECO:0007669"/>
    <property type="project" value="UniProtKB-KW"/>
</dbReference>
<dbReference type="SUPFAM" id="SSF53335">
    <property type="entry name" value="S-adenosyl-L-methionine-dependent methyltransferases"/>
    <property type="match status" value="1"/>
</dbReference>
<keyword evidence="7 12" id="KW-0489">Methyltransferase</keyword>
<dbReference type="Gene3D" id="3.40.50.150">
    <property type="entry name" value="Vaccinia Virus protein VP39"/>
    <property type="match status" value="1"/>
</dbReference>
<dbReference type="PANTHER" id="PTHR21210">
    <property type="entry name" value="TRNA (URACIL-O(2)-)-METHYLTRANSFERASE-RELATED"/>
    <property type="match status" value="1"/>
</dbReference>
<dbReference type="PANTHER" id="PTHR21210:SF0">
    <property type="entry name" value="TRNA (URACIL-O(2)-)-METHYLTRANSFERASE-RELATED"/>
    <property type="match status" value="1"/>
</dbReference>
<dbReference type="InterPro" id="IPR011671">
    <property type="entry name" value="tRNA_uracil_MeTrfase"/>
</dbReference>
<evidence type="ECO:0000256" key="6">
    <source>
        <dbReference type="ARBA" id="ARBA00022490"/>
    </source>
</evidence>
<protein>
    <recommendedName>
        <fullName evidence="5 12">tRNA (uracil-O(2)-)-methyltransferase</fullName>
        <ecNumber evidence="4 12">2.1.1.211</ecNumber>
    </recommendedName>
</protein>
<organism evidence="13 14">
    <name type="scientific">Basidiobolus ranarum</name>
    <dbReference type="NCBI Taxonomy" id="34480"/>
    <lineage>
        <taxon>Eukaryota</taxon>
        <taxon>Fungi</taxon>
        <taxon>Fungi incertae sedis</taxon>
        <taxon>Zoopagomycota</taxon>
        <taxon>Entomophthoromycotina</taxon>
        <taxon>Basidiobolomycetes</taxon>
        <taxon>Basidiobolales</taxon>
        <taxon>Basidiobolaceae</taxon>
        <taxon>Basidiobolus</taxon>
    </lineage>
</organism>
<evidence type="ECO:0000256" key="1">
    <source>
        <dbReference type="ARBA" id="ARBA00002778"/>
    </source>
</evidence>
<dbReference type="EMBL" id="JASJQH010007101">
    <property type="protein sequence ID" value="KAK9718293.1"/>
    <property type="molecule type" value="Genomic_DNA"/>
</dbReference>
<evidence type="ECO:0000256" key="12">
    <source>
        <dbReference type="RuleBase" id="RU368004"/>
    </source>
</evidence>
<name>A0ABR2W3W4_9FUNG</name>
<keyword evidence="8 12" id="KW-0808">Transferase</keyword>
<evidence type="ECO:0000256" key="9">
    <source>
        <dbReference type="ARBA" id="ARBA00022691"/>
    </source>
</evidence>
<evidence type="ECO:0000256" key="7">
    <source>
        <dbReference type="ARBA" id="ARBA00022603"/>
    </source>
</evidence>
<accession>A0ABR2W3W4</accession>
<gene>
    <name evidence="13" type="primary">TRM44</name>
    <name evidence="13" type="ORF">K7432_005612</name>
</gene>
<dbReference type="InterPro" id="IPR029063">
    <property type="entry name" value="SAM-dependent_MTases_sf"/>
</dbReference>
<evidence type="ECO:0000313" key="13">
    <source>
        <dbReference type="EMBL" id="KAK9718293.1"/>
    </source>
</evidence>
<sequence>MNQWTLQPELVIPPIKEAKCVSEEREDDGNFQVTRVLIPKRKLKDAELTEVVEFVETDNEAFASFTPRVQSDKGLPFYYPKVEAFRYRFINGHVPEIRFEIRELPGGSVFDEKMKYAVSQLMKKLFKWGISTALGYQKRVHHDIIVPKDMYLSTYERLKMKYAKRWVDSWPEKTDPRKFVYEDIAIATWLVCVWELEREATSRTKYQTFVDIGCGNGLLVHLLNEEGYSGYGIDQSSRKVWSLFGENTKLVSETLLPNEFKVQSEWIIGNHADELVPWIPIIAARSSYDTKFVIIPCCLFELSGKKFVKKVENQGRFHCYLEYLKELVDICGYEVEVESLRIPSTKNVAIIGRKRNFALDDELANEKTRERINGLIEASEQFVPRISDREKEVLRRSKLEKRKRVLSPEPVG</sequence>
<comment type="similarity">
    <text evidence="3 12">Belongs to the TRM44 family.</text>
</comment>
<evidence type="ECO:0000256" key="3">
    <source>
        <dbReference type="ARBA" id="ARBA00009056"/>
    </source>
</evidence>
<dbReference type="GO" id="GO:0141101">
    <property type="term" value="F:tRNA(Ser) (uridine(44)-2'-O-)-methyltransferase activity"/>
    <property type="evidence" value="ECO:0007669"/>
    <property type="project" value="UniProtKB-EC"/>
</dbReference>
<comment type="subcellular location">
    <subcellularLocation>
        <location evidence="2 12">Cytoplasm</location>
    </subcellularLocation>
</comment>
<evidence type="ECO:0000256" key="4">
    <source>
        <dbReference type="ARBA" id="ARBA00012795"/>
    </source>
</evidence>
<keyword evidence="6 12" id="KW-0963">Cytoplasm</keyword>
<comment type="function">
    <text evidence="12">Adenosyl-L-methionine (AdoMet)-dependent tRNA (uracil-O(2)-)-methyltransferase.</text>
</comment>
<comment type="catalytic activity">
    <reaction evidence="11 12">
        <text>uridine(44) in tRNA(Ser) + S-adenosyl-L-methionine = 2'-O-methyluridine(44) in tRNA(Ser) + S-adenosyl-L-homocysteine + H(+)</text>
        <dbReference type="Rhea" id="RHEA:43100"/>
        <dbReference type="Rhea" id="RHEA-COMP:10339"/>
        <dbReference type="Rhea" id="RHEA-COMP:10340"/>
        <dbReference type="ChEBI" id="CHEBI:15378"/>
        <dbReference type="ChEBI" id="CHEBI:57856"/>
        <dbReference type="ChEBI" id="CHEBI:59789"/>
        <dbReference type="ChEBI" id="CHEBI:65315"/>
        <dbReference type="ChEBI" id="CHEBI:74478"/>
        <dbReference type="EC" id="2.1.1.211"/>
    </reaction>
</comment>
<evidence type="ECO:0000313" key="14">
    <source>
        <dbReference type="Proteomes" id="UP001479436"/>
    </source>
</evidence>
<evidence type="ECO:0000256" key="5">
    <source>
        <dbReference type="ARBA" id="ARBA00017788"/>
    </source>
</evidence>
<keyword evidence="10 12" id="KW-0819">tRNA processing</keyword>
<evidence type="ECO:0000256" key="2">
    <source>
        <dbReference type="ARBA" id="ARBA00004496"/>
    </source>
</evidence>
<dbReference type="Pfam" id="PF07757">
    <property type="entry name" value="AdoMet_MTase"/>
    <property type="match status" value="1"/>
</dbReference>
<keyword evidence="9 12" id="KW-0949">S-adenosyl-L-methionine</keyword>
<comment type="caution">
    <text evidence="13">The sequence shown here is derived from an EMBL/GenBank/DDBJ whole genome shotgun (WGS) entry which is preliminary data.</text>
</comment>